<accession>A0A5E4CWN0</accession>
<gene>
    <name evidence="2" type="ORF">GHT09_005209</name>
    <name evidence="3" type="ORF">MONAX_5E024004</name>
</gene>
<proteinExistence type="predicted"/>
<organism evidence="3 4">
    <name type="scientific">Marmota monax</name>
    <name type="common">Woodchuck</name>
    <dbReference type="NCBI Taxonomy" id="9995"/>
    <lineage>
        <taxon>Eukaryota</taxon>
        <taxon>Metazoa</taxon>
        <taxon>Chordata</taxon>
        <taxon>Craniata</taxon>
        <taxon>Vertebrata</taxon>
        <taxon>Euteleostomi</taxon>
        <taxon>Mammalia</taxon>
        <taxon>Eutheria</taxon>
        <taxon>Euarchontoglires</taxon>
        <taxon>Glires</taxon>
        <taxon>Rodentia</taxon>
        <taxon>Sciuromorpha</taxon>
        <taxon>Sciuridae</taxon>
        <taxon>Xerinae</taxon>
        <taxon>Marmotini</taxon>
        <taxon>Marmota</taxon>
    </lineage>
</organism>
<protein>
    <submittedName>
        <fullName evidence="3">Uncharacterized protein</fullName>
    </submittedName>
</protein>
<dbReference type="InterPro" id="IPR008996">
    <property type="entry name" value="IL1/FGF"/>
</dbReference>
<dbReference type="EMBL" id="WJEC01007949">
    <property type="protein sequence ID" value="KAF7465150.1"/>
    <property type="molecule type" value="Genomic_DNA"/>
</dbReference>
<dbReference type="Gene3D" id="2.80.10.50">
    <property type="match status" value="1"/>
</dbReference>
<feature type="chain" id="PRO_5036140402" evidence="1">
    <location>
        <begin position="36"/>
        <end position="150"/>
    </location>
</feature>
<name>A0A5E4CWN0_MARMO</name>
<sequence length="150" mass="16247">MDTRPSGQDGGAGTAEEALFLAVLLALLAPWTGRGGPTATTSMNSTLEAELEHRWESLLAASQHLEAAIQSSSGDYIKQLQRLYYNVGIGCHLQVLPDCPIGVVHADTSDSVLELSPVEQGILSIFRVASRFFLNGKDHYFITILRIAHI</sequence>
<reference evidence="3 4" key="1">
    <citation type="submission" date="2019-04" db="EMBL/GenBank/DDBJ databases">
        <authorList>
            <person name="Alioto T."/>
            <person name="Alioto T."/>
        </authorList>
    </citation>
    <scope>NUCLEOTIDE SEQUENCE [LARGE SCALE GENOMIC DNA]</scope>
</reference>
<keyword evidence="4" id="KW-1185">Reference proteome</keyword>
<keyword evidence="1" id="KW-0732">Signal</keyword>
<dbReference type="Proteomes" id="UP000335636">
    <property type="component" value="Unassembled WGS sequence"/>
</dbReference>
<reference evidence="2" key="2">
    <citation type="submission" date="2020-08" db="EMBL/GenBank/DDBJ databases">
        <authorList>
            <person name="Shumante A."/>
            <person name="Zimin A.V."/>
            <person name="Puiu D."/>
            <person name="Salzberg S.L."/>
        </authorList>
    </citation>
    <scope>NUCLEOTIDE SEQUENCE</scope>
    <source>
        <strain evidence="2">WC2-LM</strain>
        <tissue evidence="2">Liver</tissue>
    </source>
</reference>
<dbReference type="EMBL" id="CABDUW010002081">
    <property type="protein sequence ID" value="VTJ85352.1"/>
    <property type="molecule type" value="Genomic_DNA"/>
</dbReference>
<dbReference type="AlphaFoldDB" id="A0A5E4CWN0"/>
<dbReference type="Proteomes" id="UP000662637">
    <property type="component" value="Unassembled WGS sequence"/>
</dbReference>
<evidence type="ECO:0000313" key="2">
    <source>
        <dbReference type="EMBL" id="KAF7465150.1"/>
    </source>
</evidence>
<evidence type="ECO:0000313" key="4">
    <source>
        <dbReference type="Proteomes" id="UP000335636"/>
    </source>
</evidence>
<evidence type="ECO:0000313" key="3">
    <source>
        <dbReference type="EMBL" id="VTJ85352.1"/>
    </source>
</evidence>
<dbReference type="SUPFAM" id="SSF50353">
    <property type="entry name" value="Cytokine"/>
    <property type="match status" value="1"/>
</dbReference>
<evidence type="ECO:0000256" key="1">
    <source>
        <dbReference type="SAM" id="SignalP"/>
    </source>
</evidence>
<feature type="signal peptide" evidence="1">
    <location>
        <begin position="1"/>
        <end position="35"/>
    </location>
</feature>